<dbReference type="EMBL" id="BMAU01021069">
    <property type="protein sequence ID" value="GFX89228.1"/>
    <property type="molecule type" value="Genomic_DNA"/>
</dbReference>
<proteinExistence type="predicted"/>
<accession>A0A8X6R6C2</accession>
<gene>
    <name evidence="1" type="primary">NCL1_25790</name>
    <name evidence="1" type="ORF">TNCV_1339271</name>
</gene>
<evidence type="ECO:0000313" key="2">
    <source>
        <dbReference type="Proteomes" id="UP000887159"/>
    </source>
</evidence>
<name>A0A8X6R6C2_TRICX</name>
<comment type="caution">
    <text evidence="1">The sequence shown here is derived from an EMBL/GenBank/DDBJ whole genome shotgun (WGS) entry which is preliminary data.</text>
</comment>
<dbReference type="Proteomes" id="UP000887159">
    <property type="component" value="Unassembled WGS sequence"/>
</dbReference>
<keyword evidence="2" id="KW-1185">Reference proteome</keyword>
<protein>
    <submittedName>
        <fullName evidence="1">Alpha-2 adrenergic receptor</fullName>
    </submittedName>
</protein>
<sequence length="229" mass="25857">MIVQFRNEKVSNHGSIPITIDCNVVAFIVFEEGFHQPIKRTKQSVFLDVTVCFDIHLWISFTPNAAVLFVDVAIQPELRFIAKQNSLMKIGNNGNLVLGPFHESTPCLMIVLMNCQTKLRINHLTAVKSVAILESNANLNFYTWKKNSLVSKPFNQINLTIEEIKKQAAKPAAVGVFDGHDTNTCILQLQRNPFLTPEESNPVDRKMREALNLHWSGSQRFLLSQNIGL</sequence>
<dbReference type="AlphaFoldDB" id="A0A8X6R6C2"/>
<evidence type="ECO:0000313" key="1">
    <source>
        <dbReference type="EMBL" id="GFX89228.1"/>
    </source>
</evidence>
<keyword evidence="1" id="KW-0675">Receptor</keyword>
<reference evidence="1" key="1">
    <citation type="submission" date="2020-08" db="EMBL/GenBank/DDBJ databases">
        <title>Multicomponent nature underlies the extraordinary mechanical properties of spider dragline silk.</title>
        <authorList>
            <person name="Kono N."/>
            <person name="Nakamura H."/>
            <person name="Mori M."/>
            <person name="Yoshida Y."/>
            <person name="Ohtoshi R."/>
            <person name="Malay A.D."/>
            <person name="Moran D.A.P."/>
            <person name="Tomita M."/>
            <person name="Numata K."/>
            <person name="Arakawa K."/>
        </authorList>
    </citation>
    <scope>NUCLEOTIDE SEQUENCE</scope>
</reference>
<organism evidence="1 2">
    <name type="scientific">Trichonephila clavipes</name>
    <name type="common">Golden silk orbweaver</name>
    <name type="synonym">Nephila clavipes</name>
    <dbReference type="NCBI Taxonomy" id="2585209"/>
    <lineage>
        <taxon>Eukaryota</taxon>
        <taxon>Metazoa</taxon>
        <taxon>Ecdysozoa</taxon>
        <taxon>Arthropoda</taxon>
        <taxon>Chelicerata</taxon>
        <taxon>Arachnida</taxon>
        <taxon>Araneae</taxon>
        <taxon>Araneomorphae</taxon>
        <taxon>Entelegynae</taxon>
        <taxon>Araneoidea</taxon>
        <taxon>Nephilidae</taxon>
        <taxon>Trichonephila</taxon>
    </lineage>
</organism>